<feature type="region of interest" description="Disordered" evidence="1">
    <location>
        <begin position="1"/>
        <end position="33"/>
    </location>
</feature>
<dbReference type="InterPro" id="IPR043502">
    <property type="entry name" value="DNA/RNA_pol_sf"/>
</dbReference>
<dbReference type="Gene3D" id="3.10.10.10">
    <property type="entry name" value="HIV Type 1 Reverse Transcriptase, subunit A, domain 1"/>
    <property type="match status" value="1"/>
</dbReference>
<keyword evidence="3" id="KW-1185">Reference proteome</keyword>
<dbReference type="GeneID" id="35441267"/>
<sequence>MHNDDKSNKRINQIETSKYDESLPSQTSGTHPADEIMDELSQDNNLLSADIFFISKQIVDKLKLNVNPTEGLLLLADKDKTSKRLGVTDKMNVGYKGQTIVHEFEVLNMSNEIDAIFGRDILPKLGIHLVGVATNWDDNKVVYDDSIDDTEYIPNISNAGTPDEHEALILALQSHIDKNQQIDVHSLCNIPEAVVRLDTPKGKHVNVRQYPIANNMMPIFDEAVKTWLENGVIVPAPPTPWNSPITFASKKDINDRVLILVKLIRSWNLTTSHYH</sequence>
<accession>A0A2G4SLD9</accession>
<organism evidence="2 3">
    <name type="scientific">Rhizopus microsporus ATCC 52813</name>
    <dbReference type="NCBI Taxonomy" id="1340429"/>
    <lineage>
        <taxon>Eukaryota</taxon>
        <taxon>Fungi</taxon>
        <taxon>Fungi incertae sedis</taxon>
        <taxon>Mucoromycota</taxon>
        <taxon>Mucoromycotina</taxon>
        <taxon>Mucoromycetes</taxon>
        <taxon>Mucorales</taxon>
        <taxon>Mucorineae</taxon>
        <taxon>Rhizopodaceae</taxon>
        <taxon>Rhizopus</taxon>
    </lineage>
</organism>
<proteinExistence type="predicted"/>
<dbReference type="EMBL" id="KZ303858">
    <property type="protein sequence ID" value="PHZ09581.1"/>
    <property type="molecule type" value="Genomic_DNA"/>
</dbReference>
<evidence type="ECO:0000256" key="1">
    <source>
        <dbReference type="SAM" id="MobiDB-lite"/>
    </source>
</evidence>
<dbReference type="RefSeq" id="XP_023463289.1">
    <property type="nucleotide sequence ID" value="XM_023610277.1"/>
</dbReference>
<reference evidence="2 3" key="1">
    <citation type="journal article" date="2016" name="Proc. Natl. Acad. Sci. U.S.A.">
        <title>Lipid metabolic changes in an early divergent fungus govern the establishment of a mutualistic symbiosis with endobacteria.</title>
        <authorList>
            <person name="Lastovetsky O.A."/>
            <person name="Gaspar M.L."/>
            <person name="Mondo S.J."/>
            <person name="LaButti K.M."/>
            <person name="Sandor L."/>
            <person name="Grigoriev I.V."/>
            <person name="Henry S.A."/>
            <person name="Pawlowska T.E."/>
        </authorList>
    </citation>
    <scope>NUCLEOTIDE SEQUENCE [LARGE SCALE GENOMIC DNA]</scope>
    <source>
        <strain evidence="2 3">ATCC 52813</strain>
    </source>
</reference>
<dbReference type="Gene3D" id="2.40.70.10">
    <property type="entry name" value="Acid Proteases"/>
    <property type="match status" value="1"/>
</dbReference>
<evidence type="ECO:0000313" key="2">
    <source>
        <dbReference type="EMBL" id="PHZ09581.1"/>
    </source>
</evidence>
<dbReference type="InterPro" id="IPR021109">
    <property type="entry name" value="Peptidase_aspartic_dom_sf"/>
</dbReference>
<dbReference type="Proteomes" id="UP000242254">
    <property type="component" value="Unassembled WGS sequence"/>
</dbReference>
<name>A0A2G4SLD9_RHIZD</name>
<protein>
    <submittedName>
        <fullName evidence="2">Uncharacterized protein</fullName>
    </submittedName>
</protein>
<dbReference type="AlphaFoldDB" id="A0A2G4SLD9"/>
<gene>
    <name evidence="2" type="ORF">RHIMIDRAFT_246170</name>
</gene>
<dbReference type="SUPFAM" id="SSF56672">
    <property type="entry name" value="DNA/RNA polymerases"/>
    <property type="match status" value="1"/>
</dbReference>
<evidence type="ECO:0000313" key="3">
    <source>
        <dbReference type="Proteomes" id="UP000242254"/>
    </source>
</evidence>